<evidence type="ECO:0000313" key="5">
    <source>
        <dbReference type="Proteomes" id="UP000532440"/>
    </source>
</evidence>
<feature type="DNA-binding region" description="OmpR/PhoB-type" evidence="2">
    <location>
        <begin position="8"/>
        <end position="101"/>
    </location>
</feature>
<keyword evidence="1 2" id="KW-0238">DNA-binding</keyword>
<dbReference type="EMBL" id="JACHGB010000001">
    <property type="protein sequence ID" value="MBB5270457.1"/>
    <property type="molecule type" value="Genomic_DNA"/>
</dbReference>
<feature type="domain" description="OmpR/PhoB-type" evidence="3">
    <location>
        <begin position="8"/>
        <end position="101"/>
    </location>
</feature>
<dbReference type="Gene3D" id="1.10.10.10">
    <property type="entry name" value="Winged helix-like DNA-binding domain superfamily/Winged helix DNA-binding domain"/>
    <property type="match status" value="1"/>
</dbReference>
<dbReference type="InterPro" id="IPR001867">
    <property type="entry name" value="OmpR/PhoB-type_DNA-bd"/>
</dbReference>
<keyword evidence="5" id="KW-1185">Reference proteome</keyword>
<dbReference type="CDD" id="cd00383">
    <property type="entry name" value="trans_reg_C"/>
    <property type="match status" value="1"/>
</dbReference>
<dbReference type="AlphaFoldDB" id="A0A7W8HEP3"/>
<evidence type="ECO:0000256" key="2">
    <source>
        <dbReference type="PROSITE-ProRule" id="PRU01091"/>
    </source>
</evidence>
<dbReference type="SUPFAM" id="SSF46894">
    <property type="entry name" value="C-terminal effector domain of the bipartite response regulators"/>
    <property type="match status" value="1"/>
</dbReference>
<dbReference type="GO" id="GO:0003677">
    <property type="term" value="F:DNA binding"/>
    <property type="evidence" value="ECO:0007669"/>
    <property type="project" value="UniProtKB-UniRule"/>
</dbReference>
<sequence>MPGNTPLQDSIRFGRCEIRPAERRLLIDGTPAVLGARAFDLLLCLAVHRDRVVTKDEALLFAWPGLVVEENNLSVQVSALRKLLGPDAIATIPGTGYRFTLAASDCVAPPDVESFRQGSAANDQPTIAVLPFHVRSGDPHVGFLADGLAEDVIALLARVPGFLLISHASSFAFRGQQAGLTDVARQLGVRYLVEGSVRAAATLLRVSAQLVGAGSGRMLWTGSFDSPRDSAVDLQEDIARGIITRLEPELTRAEIAHIRRQRPENLDAWAHYHQAVGAVALQG</sequence>
<gene>
    <name evidence="4" type="ORF">HNQ70_000441</name>
</gene>
<dbReference type="Pfam" id="PF00486">
    <property type="entry name" value="Trans_reg_C"/>
    <property type="match status" value="1"/>
</dbReference>
<protein>
    <submittedName>
        <fullName evidence="4">TolB-like protein</fullName>
    </submittedName>
</protein>
<reference evidence="4 5" key="1">
    <citation type="submission" date="2020-08" db="EMBL/GenBank/DDBJ databases">
        <title>Genomic Encyclopedia of Type Strains, Phase IV (KMG-IV): sequencing the most valuable type-strain genomes for metagenomic binning, comparative biology and taxonomic classification.</title>
        <authorList>
            <person name="Goeker M."/>
        </authorList>
    </citation>
    <scope>NUCLEOTIDE SEQUENCE [LARGE SCALE GENOMIC DNA]</scope>
    <source>
        <strain evidence="4 5">DSM 29781</strain>
    </source>
</reference>
<dbReference type="InterPro" id="IPR016032">
    <property type="entry name" value="Sig_transdc_resp-reg_C-effctor"/>
</dbReference>
<dbReference type="InterPro" id="IPR036388">
    <property type="entry name" value="WH-like_DNA-bd_sf"/>
</dbReference>
<dbReference type="RefSeq" id="WP_183963827.1">
    <property type="nucleotide sequence ID" value="NZ_BAABEW010000004.1"/>
</dbReference>
<dbReference type="GO" id="GO:0006355">
    <property type="term" value="P:regulation of DNA-templated transcription"/>
    <property type="evidence" value="ECO:0007669"/>
    <property type="project" value="InterPro"/>
</dbReference>
<name>A0A7W8HEP3_9BURK</name>
<proteinExistence type="predicted"/>
<dbReference type="Gene3D" id="3.40.50.10070">
    <property type="entry name" value="TolB, N-terminal domain"/>
    <property type="match status" value="1"/>
</dbReference>
<evidence type="ECO:0000313" key="4">
    <source>
        <dbReference type="EMBL" id="MBB5270457.1"/>
    </source>
</evidence>
<dbReference type="PROSITE" id="PS51755">
    <property type="entry name" value="OMPR_PHOB"/>
    <property type="match status" value="1"/>
</dbReference>
<evidence type="ECO:0000259" key="3">
    <source>
        <dbReference type="PROSITE" id="PS51755"/>
    </source>
</evidence>
<organism evidence="4 5">
    <name type="scientific">Quisquiliibacterium transsilvanicum</name>
    <dbReference type="NCBI Taxonomy" id="1549638"/>
    <lineage>
        <taxon>Bacteria</taxon>
        <taxon>Pseudomonadati</taxon>
        <taxon>Pseudomonadota</taxon>
        <taxon>Betaproteobacteria</taxon>
        <taxon>Burkholderiales</taxon>
        <taxon>Burkholderiaceae</taxon>
        <taxon>Quisquiliibacterium</taxon>
    </lineage>
</organism>
<dbReference type="GO" id="GO:0000160">
    <property type="term" value="P:phosphorelay signal transduction system"/>
    <property type="evidence" value="ECO:0007669"/>
    <property type="project" value="InterPro"/>
</dbReference>
<comment type="caution">
    <text evidence="4">The sequence shown here is derived from an EMBL/GenBank/DDBJ whole genome shotgun (WGS) entry which is preliminary data.</text>
</comment>
<evidence type="ECO:0000256" key="1">
    <source>
        <dbReference type="ARBA" id="ARBA00023125"/>
    </source>
</evidence>
<dbReference type="Proteomes" id="UP000532440">
    <property type="component" value="Unassembled WGS sequence"/>
</dbReference>
<accession>A0A7W8HEP3</accession>
<dbReference type="SMART" id="SM00862">
    <property type="entry name" value="Trans_reg_C"/>
    <property type="match status" value="1"/>
</dbReference>